<protein>
    <submittedName>
        <fullName evidence="2">Uncharacterized protein LOC111103652</fullName>
    </submittedName>
</protein>
<reference evidence="2" key="1">
    <citation type="submission" date="2025-08" db="UniProtKB">
        <authorList>
            <consortium name="RefSeq"/>
        </authorList>
    </citation>
    <scope>IDENTIFICATION</scope>
    <source>
        <tissue evidence="2">Whole sample</tissue>
    </source>
</reference>
<keyword evidence="1" id="KW-1185">Reference proteome</keyword>
<dbReference type="RefSeq" id="XP_022292771.1">
    <property type="nucleotide sequence ID" value="XM_022437063.1"/>
</dbReference>
<evidence type="ECO:0000313" key="1">
    <source>
        <dbReference type="Proteomes" id="UP000694844"/>
    </source>
</evidence>
<sequence>MVHDSDLGNVYSTETRHKFVGEFNVPLSSIKFAAEDRAVRELNPTHLAELEATFRTNLANGIWINFPPATGVIFEEEFRNEVELIDGNHTHHVMLHMQEFYPEKEELKTRKVIVYRELFQGAISFLGLSRNDETTNSLKTSHFEELKIMRKFLYSKHGGKFSNRYQARTIYISFSMPCVLVSKRKKTLTAPYSTVNYGSRLLGAGC</sequence>
<dbReference type="KEGG" id="cvn:111103652"/>
<proteinExistence type="predicted"/>
<gene>
    <name evidence="2" type="primary">LOC111103652</name>
</gene>
<dbReference type="Proteomes" id="UP000694844">
    <property type="component" value="Chromosome 7"/>
</dbReference>
<dbReference type="AlphaFoldDB" id="A0A8B8AP11"/>
<accession>A0A8B8AP11</accession>
<dbReference type="GeneID" id="111103652"/>
<organism evidence="1 2">
    <name type="scientific">Crassostrea virginica</name>
    <name type="common">Eastern oyster</name>
    <dbReference type="NCBI Taxonomy" id="6565"/>
    <lineage>
        <taxon>Eukaryota</taxon>
        <taxon>Metazoa</taxon>
        <taxon>Spiralia</taxon>
        <taxon>Lophotrochozoa</taxon>
        <taxon>Mollusca</taxon>
        <taxon>Bivalvia</taxon>
        <taxon>Autobranchia</taxon>
        <taxon>Pteriomorphia</taxon>
        <taxon>Ostreida</taxon>
        <taxon>Ostreoidea</taxon>
        <taxon>Ostreidae</taxon>
        <taxon>Crassostrea</taxon>
    </lineage>
</organism>
<evidence type="ECO:0000313" key="2">
    <source>
        <dbReference type="RefSeq" id="XP_022292771.1"/>
    </source>
</evidence>
<name>A0A8B8AP11_CRAVI</name>